<feature type="signal peptide" evidence="1">
    <location>
        <begin position="1"/>
        <end position="19"/>
    </location>
</feature>
<evidence type="ECO:0000313" key="2">
    <source>
        <dbReference type="EMBL" id="RLU26413.1"/>
    </source>
</evidence>
<organism evidence="2">
    <name type="scientific">Ooceraea biroi</name>
    <name type="common">Clonal raider ant</name>
    <name type="synonym">Cerapachys biroi</name>
    <dbReference type="NCBI Taxonomy" id="2015173"/>
    <lineage>
        <taxon>Eukaryota</taxon>
        <taxon>Metazoa</taxon>
        <taxon>Ecdysozoa</taxon>
        <taxon>Arthropoda</taxon>
        <taxon>Hexapoda</taxon>
        <taxon>Insecta</taxon>
        <taxon>Pterygota</taxon>
        <taxon>Neoptera</taxon>
        <taxon>Endopterygota</taxon>
        <taxon>Hymenoptera</taxon>
        <taxon>Apocrita</taxon>
        <taxon>Aculeata</taxon>
        <taxon>Formicoidea</taxon>
        <taxon>Formicidae</taxon>
        <taxon>Dorylinae</taxon>
        <taxon>Ooceraea</taxon>
    </lineage>
</organism>
<dbReference type="Pfam" id="PF06585">
    <property type="entry name" value="JHBP"/>
    <property type="match status" value="1"/>
</dbReference>
<dbReference type="Proteomes" id="UP000279307">
    <property type="component" value="Chromosome 1"/>
</dbReference>
<name>A0A3L8E1T1_OOCBI</name>
<dbReference type="InterPro" id="IPR038606">
    <property type="entry name" value="To_sf"/>
</dbReference>
<evidence type="ECO:0000256" key="1">
    <source>
        <dbReference type="SAM" id="SignalP"/>
    </source>
</evidence>
<dbReference type="PANTHER" id="PTHR11008">
    <property type="entry name" value="PROTEIN TAKEOUT-LIKE PROTEIN"/>
    <property type="match status" value="1"/>
</dbReference>
<keyword evidence="1" id="KW-0732">Signal</keyword>
<dbReference type="SMART" id="SM00700">
    <property type="entry name" value="JHBP"/>
    <property type="match status" value="1"/>
</dbReference>
<gene>
    <name evidence="2" type="ORF">DMN91_000207</name>
</gene>
<proteinExistence type="predicted"/>
<accession>A0A3L8E1T1</accession>
<protein>
    <recommendedName>
        <fullName evidence="3">Circadian clock-controlled protein</fullName>
    </recommendedName>
</protein>
<dbReference type="AlphaFoldDB" id="A0A3L8E1T1"/>
<dbReference type="Gene3D" id="3.15.10.30">
    <property type="entry name" value="Haemolymph juvenile hormone binding protein"/>
    <property type="match status" value="1"/>
</dbReference>
<reference evidence="2" key="1">
    <citation type="journal article" date="2018" name="Genome Res.">
        <title>The genomic architecture and molecular evolution of ant odorant receptors.</title>
        <authorList>
            <person name="McKenzie S.K."/>
            <person name="Kronauer D.J.C."/>
        </authorList>
    </citation>
    <scope>NUCLEOTIDE SEQUENCE [LARGE SCALE GENOMIC DNA]</scope>
    <source>
        <strain evidence="2">Clonal line C1</strain>
    </source>
</reference>
<comment type="caution">
    <text evidence="2">The sequence shown here is derived from an EMBL/GenBank/DDBJ whole genome shotgun (WGS) entry which is preliminary data.</text>
</comment>
<dbReference type="GO" id="GO:0005615">
    <property type="term" value="C:extracellular space"/>
    <property type="evidence" value="ECO:0007669"/>
    <property type="project" value="TreeGrafter"/>
</dbReference>
<dbReference type="InterPro" id="IPR010562">
    <property type="entry name" value="Haemolymph_juvenile_hormone-bd"/>
</dbReference>
<dbReference type="OrthoDB" id="7546384at2759"/>
<dbReference type="EMBL" id="QOIP01000001">
    <property type="protein sequence ID" value="RLU26413.1"/>
    <property type="molecule type" value="Genomic_DNA"/>
</dbReference>
<feature type="chain" id="PRO_5018190727" description="Circadian clock-controlled protein" evidence="1">
    <location>
        <begin position="20"/>
        <end position="244"/>
    </location>
</feature>
<reference evidence="2" key="2">
    <citation type="submission" date="2018-07" db="EMBL/GenBank/DDBJ databases">
        <authorList>
            <person name="Mckenzie S.K."/>
            <person name="Kronauer D.J.C."/>
        </authorList>
    </citation>
    <scope>NUCLEOTIDE SEQUENCE</scope>
    <source>
        <strain evidence="2">Clonal line C1</strain>
    </source>
</reference>
<evidence type="ECO:0008006" key="3">
    <source>
        <dbReference type="Google" id="ProtNLM"/>
    </source>
</evidence>
<sequence>MILRVFSLISFITFELCVTQEHTIPVIICHRNSTDFFACAKREVQEAWPRIIQGFPEIDFPCLEPLKKEYFEVSYNSDTIKVDFTLINITLMGLAKIRILDARPYFLDDGFQIEIDVHIPQLYAEGSMEGTGNLGPFRVTTNQGPFKLTITNIRVTCNIIGPVINDRWVVEHFYVIPQIGTMKVYFELLDSKEINDLAVQFMNEYWPTYYRAVSPTLFDQIDIWASDLANRLISQYSFSQTIPT</sequence>
<dbReference type="PANTHER" id="PTHR11008:SF18">
    <property type="entry name" value="BCDNA.GH05536-RELATED"/>
    <property type="match status" value="1"/>
</dbReference>